<dbReference type="PROSITE" id="PS51257">
    <property type="entry name" value="PROKAR_LIPOPROTEIN"/>
    <property type="match status" value="1"/>
</dbReference>
<organism evidence="1 3">
    <name type="scientific">Acinetobacter chinensis</name>
    <dbReference type="NCBI Taxonomy" id="2004650"/>
    <lineage>
        <taxon>Bacteria</taxon>
        <taxon>Pseudomonadati</taxon>
        <taxon>Pseudomonadota</taxon>
        <taxon>Gammaproteobacteria</taxon>
        <taxon>Moraxellales</taxon>
        <taxon>Moraxellaceae</taxon>
        <taxon>Acinetobacter</taxon>
    </lineage>
</organism>
<reference evidence="3" key="1">
    <citation type="submission" date="2018-09" db="EMBL/GenBank/DDBJ databases">
        <title>The complete genome of Acinetobacter sp. strain WCHAc010005.</title>
        <authorList>
            <person name="Hu Y."/>
            <person name="Long H."/>
            <person name="Feng Y."/>
            <person name="Zong Z."/>
        </authorList>
    </citation>
    <scope>NUCLEOTIDE SEQUENCE [LARGE SCALE GENOMIC DNA]</scope>
    <source>
        <strain evidence="3">WCHAc010005</strain>
    </source>
</reference>
<evidence type="ECO:0000313" key="3">
    <source>
        <dbReference type="Proteomes" id="UP000263753"/>
    </source>
</evidence>
<keyword evidence="4" id="KW-1185">Reference proteome</keyword>
<dbReference type="EMBL" id="JASVDY010000005">
    <property type="protein sequence ID" value="MDV2469949.1"/>
    <property type="molecule type" value="Genomic_DNA"/>
</dbReference>
<dbReference type="Proteomes" id="UP000263753">
    <property type="component" value="Chromosome"/>
</dbReference>
<reference evidence="1" key="2">
    <citation type="journal article" date="2019" name="J. Microbiol.">
        <title>Acinetobacter chinensis, a novel Acinetobacter species, carrying blaNDM-1, recovered from hospital sewage.</title>
        <authorList>
            <person name="Hu Y."/>
            <person name="Feng Y."/>
            <person name="Qin J."/>
            <person name="Zhang X."/>
            <person name="Zong Z."/>
        </authorList>
    </citation>
    <scope>NUCLEOTIDE SEQUENCE</scope>
    <source>
        <strain evidence="1">WCHAc010005</strain>
    </source>
</reference>
<proteinExistence type="predicted"/>
<gene>
    <name evidence="1" type="ORF">CDG60_04720</name>
    <name evidence="2" type="ORF">QR674_13265</name>
</gene>
<dbReference type="EMBL" id="CP032134">
    <property type="protein sequence ID" value="AXY55944.1"/>
    <property type="molecule type" value="Genomic_DNA"/>
</dbReference>
<dbReference type="Proteomes" id="UP001278188">
    <property type="component" value="Unassembled WGS sequence"/>
</dbReference>
<evidence type="ECO:0000313" key="2">
    <source>
        <dbReference type="EMBL" id="MDV2469949.1"/>
    </source>
</evidence>
<dbReference type="KEGG" id="achi:CDG60_04720"/>
<evidence type="ECO:0008006" key="5">
    <source>
        <dbReference type="Google" id="ProtNLM"/>
    </source>
</evidence>
<reference evidence="2 4" key="3">
    <citation type="submission" date="2023-06" db="EMBL/GenBank/DDBJ databases">
        <title>Genomic Analysis of Acinetobacter Strains Recovered from South Australian Aquatic Samples provides Insights into the Circulation of Antibiotic Resistance determinants in the Environment.</title>
        <authorList>
            <person name="Tobin L."/>
            <person name="Jarocki V.M."/>
            <person name="Kenyon J."/>
            <person name="Drigo B."/>
            <person name="Donner E."/>
            <person name="Djordjevic S.P."/>
            <person name="Hamidian M."/>
        </authorList>
    </citation>
    <scope>NUCLEOTIDE SEQUENCE [LARGE SCALE GENOMIC DNA]</scope>
    <source>
        <strain evidence="2 4">SAAc652</strain>
    </source>
</reference>
<evidence type="ECO:0000313" key="4">
    <source>
        <dbReference type="Proteomes" id="UP001278188"/>
    </source>
</evidence>
<protein>
    <recommendedName>
        <fullName evidence="5">Lipoprotein</fullName>
    </recommendedName>
</protein>
<dbReference type="AlphaFoldDB" id="A0A3B7LVF5"/>
<name>A0A3B7LVF5_9GAMM</name>
<dbReference type="RefSeq" id="WP_087513391.1">
    <property type="nucleotide sequence ID" value="NZ_CP032134.1"/>
</dbReference>
<accession>A0A3B7LVF5</accession>
<evidence type="ECO:0000313" key="1">
    <source>
        <dbReference type="EMBL" id="AXY55944.1"/>
    </source>
</evidence>
<sequence length="84" mass="9229">MQKSIFISFIAIILTACQTQPHKTLNTTENVESIVVKPCTGNDTEVCQEIPDSDTKDKVKKTYTDKNGCNITEYESGLAEGTCP</sequence>